<dbReference type="PANTHER" id="PTHR30251">
    <property type="entry name" value="PILUS ASSEMBLY CHAPERONE"/>
    <property type="match status" value="1"/>
</dbReference>
<dbReference type="InterPro" id="IPR050643">
    <property type="entry name" value="Periplasmic_pilus_chap"/>
</dbReference>
<dbReference type="Pfam" id="PF00345">
    <property type="entry name" value="PapD_N"/>
    <property type="match status" value="1"/>
</dbReference>
<gene>
    <name evidence="2" type="ORF">GXM_03528</name>
</gene>
<dbReference type="Gene3D" id="2.60.40.10">
    <property type="entry name" value="Immunoglobulins"/>
    <property type="match status" value="1"/>
</dbReference>
<name>A0A5P8W021_9NOSO</name>
<feature type="domain" description="Pili assembly chaperone N-terminal" evidence="1">
    <location>
        <begin position="6"/>
        <end position="77"/>
    </location>
</feature>
<keyword evidence="3" id="KW-1185">Reference proteome</keyword>
<dbReference type="PANTHER" id="PTHR30251:SF4">
    <property type="entry name" value="SLR1668 PROTEIN"/>
    <property type="match status" value="1"/>
</dbReference>
<dbReference type="SUPFAM" id="SSF49354">
    <property type="entry name" value="PapD-like"/>
    <property type="match status" value="1"/>
</dbReference>
<protein>
    <submittedName>
        <fullName evidence="2">FimC, fimbrial chaperone protein</fullName>
    </submittedName>
</protein>
<dbReference type="GO" id="GO:0030288">
    <property type="term" value="C:outer membrane-bounded periplasmic space"/>
    <property type="evidence" value="ECO:0007669"/>
    <property type="project" value="InterPro"/>
</dbReference>
<reference evidence="2 3" key="1">
    <citation type="submission" date="2019-10" db="EMBL/GenBank/DDBJ databases">
        <title>Genomic and transcriptomic insights into the perfect genentic adaptation of a filamentous nitrogen-fixing cyanobacterium to rice fields.</title>
        <authorList>
            <person name="Chen Z."/>
        </authorList>
    </citation>
    <scope>NUCLEOTIDE SEQUENCE [LARGE SCALE GENOMIC DNA]</scope>
    <source>
        <strain evidence="2">CCNUC1</strain>
    </source>
</reference>
<evidence type="ECO:0000313" key="2">
    <source>
        <dbReference type="EMBL" id="QFS46048.1"/>
    </source>
</evidence>
<dbReference type="EMBL" id="CP045226">
    <property type="protein sequence ID" value="QFS46048.1"/>
    <property type="molecule type" value="Genomic_DNA"/>
</dbReference>
<dbReference type="KEGG" id="nsh:GXM_03528"/>
<organism evidence="2 3">
    <name type="scientific">Nostoc sphaeroides CCNUC1</name>
    <dbReference type="NCBI Taxonomy" id="2653204"/>
    <lineage>
        <taxon>Bacteria</taxon>
        <taxon>Bacillati</taxon>
        <taxon>Cyanobacteriota</taxon>
        <taxon>Cyanophyceae</taxon>
        <taxon>Nostocales</taxon>
        <taxon>Nostocaceae</taxon>
        <taxon>Nostoc</taxon>
    </lineage>
</organism>
<proteinExistence type="predicted"/>
<dbReference type="Proteomes" id="UP000326678">
    <property type="component" value="Chromosome Gxm1"/>
</dbReference>
<dbReference type="InterPro" id="IPR016147">
    <property type="entry name" value="Pili_assmbl_chaperone_N"/>
</dbReference>
<dbReference type="GO" id="GO:0071555">
    <property type="term" value="P:cell wall organization"/>
    <property type="evidence" value="ECO:0007669"/>
    <property type="project" value="InterPro"/>
</dbReference>
<evidence type="ECO:0000313" key="3">
    <source>
        <dbReference type="Proteomes" id="UP000326678"/>
    </source>
</evidence>
<evidence type="ECO:0000259" key="1">
    <source>
        <dbReference type="Pfam" id="PF00345"/>
    </source>
</evidence>
<accession>A0A5P8W021</accession>
<dbReference type="AlphaFoldDB" id="A0A5P8W021"/>
<sequence>MQLDATEDIVAFPGLFTLKPGQQRIVRVGTLTPVSSIEKTYRIFIEELPPEKKANQQQNGISILTKVGIPIFIQPSKQVVEGVLENIGVSKNQINFQVKNTGNVHFITQKIRVKGVGEGDKSVFDRQRNGWYVLAGTSQNYDLKMSQQECSKTRTLVIEVKTDNKVFTEKREMPKGACSASN</sequence>
<dbReference type="InterPro" id="IPR013783">
    <property type="entry name" value="Ig-like_fold"/>
</dbReference>
<dbReference type="InterPro" id="IPR008962">
    <property type="entry name" value="PapD-like_sf"/>
</dbReference>